<evidence type="ECO:0000259" key="1">
    <source>
        <dbReference type="Pfam" id="PF13472"/>
    </source>
</evidence>
<dbReference type="GO" id="GO:0016787">
    <property type="term" value="F:hydrolase activity"/>
    <property type="evidence" value="ECO:0007669"/>
    <property type="project" value="UniProtKB-KW"/>
</dbReference>
<protein>
    <submittedName>
        <fullName evidence="2">SGNH/GDSL hydrolase family protein</fullName>
    </submittedName>
</protein>
<organism evidence="2 3">
    <name type="scientific">Thalassotalea psychrophila</name>
    <dbReference type="NCBI Taxonomy" id="3065647"/>
    <lineage>
        <taxon>Bacteria</taxon>
        <taxon>Pseudomonadati</taxon>
        <taxon>Pseudomonadota</taxon>
        <taxon>Gammaproteobacteria</taxon>
        <taxon>Alteromonadales</taxon>
        <taxon>Colwelliaceae</taxon>
        <taxon>Thalassotalea</taxon>
    </lineage>
</organism>
<proteinExistence type="predicted"/>
<evidence type="ECO:0000313" key="3">
    <source>
        <dbReference type="Proteomes" id="UP001258994"/>
    </source>
</evidence>
<dbReference type="Pfam" id="PF13472">
    <property type="entry name" value="Lipase_GDSL_2"/>
    <property type="match status" value="1"/>
</dbReference>
<dbReference type="InterPro" id="IPR013830">
    <property type="entry name" value="SGNH_hydro"/>
</dbReference>
<reference evidence="3" key="1">
    <citation type="submission" date="2023-09" db="EMBL/GenBank/DDBJ databases">
        <authorList>
            <person name="Li S."/>
            <person name="Li X."/>
            <person name="Zhang C."/>
            <person name="Zhao Z."/>
        </authorList>
    </citation>
    <scope>NUCLEOTIDE SEQUENCE [LARGE SCALE GENOMIC DNA]</scope>
    <source>
        <strain evidence="3">SQ149</strain>
    </source>
</reference>
<dbReference type="SUPFAM" id="SSF52266">
    <property type="entry name" value="SGNH hydrolase"/>
    <property type="match status" value="1"/>
</dbReference>
<dbReference type="RefSeq" id="WP_348390758.1">
    <property type="nucleotide sequence ID" value="NZ_CP134145.1"/>
</dbReference>
<evidence type="ECO:0000313" key="2">
    <source>
        <dbReference type="EMBL" id="WNC71624.1"/>
    </source>
</evidence>
<keyword evidence="2" id="KW-0378">Hydrolase</keyword>
<sequence length="208" mass="22907">MPTLPEPVGLRQGLSGVGKQLKLLIIGDSAAAGVGVEHQRKALLGNLVSNLESHHQVNWQLHAQTGATTIETIKEVDNIGKQKFDVIITSLGVNDVTSRISAREWLTKQLQLREKLIAKFSPKLLILSSLPPMGKIPALPQPLRWYVGARAEEFDQLLQLSCHGITHHLPIKIGSISDMIAKDGFHPSAGLYKIWGQQVAQMIRERVN</sequence>
<dbReference type="EMBL" id="CP134145">
    <property type="protein sequence ID" value="WNC71624.1"/>
    <property type="molecule type" value="Genomic_DNA"/>
</dbReference>
<dbReference type="Proteomes" id="UP001258994">
    <property type="component" value="Chromosome"/>
</dbReference>
<keyword evidence="3" id="KW-1185">Reference proteome</keyword>
<gene>
    <name evidence="2" type="ORF">RGQ13_16075</name>
</gene>
<accession>A0ABY9TS38</accession>
<name>A0ABY9TS38_9GAMM</name>
<dbReference type="CDD" id="cd01836">
    <property type="entry name" value="FeeA_FeeB_like"/>
    <property type="match status" value="1"/>
</dbReference>
<dbReference type="InterPro" id="IPR036514">
    <property type="entry name" value="SGNH_hydro_sf"/>
</dbReference>
<dbReference type="Gene3D" id="3.40.50.1110">
    <property type="entry name" value="SGNH hydrolase"/>
    <property type="match status" value="1"/>
</dbReference>
<feature type="domain" description="SGNH hydrolase-type esterase" evidence="1">
    <location>
        <begin position="26"/>
        <end position="193"/>
    </location>
</feature>